<dbReference type="EMBL" id="BSYR01000054">
    <property type="protein sequence ID" value="GMJ08998.1"/>
    <property type="molecule type" value="Genomic_DNA"/>
</dbReference>
<evidence type="ECO:0000313" key="2">
    <source>
        <dbReference type="EMBL" id="GMJ08998.1"/>
    </source>
</evidence>
<dbReference type="PANTHER" id="PTHR36760:SF1">
    <property type="entry name" value="ACIDIC LEUCINE-RICH NUCLEAR PHOSPHOPROTEIN 32 FAMILY B PROTEIN"/>
    <property type="match status" value="1"/>
</dbReference>
<evidence type="ECO:0000256" key="1">
    <source>
        <dbReference type="SAM" id="Phobius"/>
    </source>
</evidence>
<feature type="transmembrane region" description="Helical" evidence="1">
    <location>
        <begin position="12"/>
        <end position="36"/>
    </location>
</feature>
<sequence>MSVYSFSTGKSLTLLSNFVLFCSFIAAHPLYLSYFIIVSPYFFKILSFFSPLFITATLWLLAFLTLTPTFIKHAGENLPESMIGFLLTTYQTLVETLRYKVDDYDQDNGGFEYLEELEAPVGNKGPLRVPENEKPEEITRTETNQVKAAVGNDRKVMGADNAAEAIVVDGSNYNEQTMGSDVCNFGSTRKQKEWERTLACKLFEERHSYNVDGGGGGNHSYDEQELSGQFCCLQTLKLSDWKKNLGMGRPKLNFVKKTSTGLGWLRRICTRYGKKGYH</sequence>
<name>A0A9W7J9W9_HIBTR</name>
<evidence type="ECO:0000313" key="3">
    <source>
        <dbReference type="Proteomes" id="UP001165190"/>
    </source>
</evidence>
<dbReference type="OrthoDB" id="1939140at2759"/>
<organism evidence="2 3">
    <name type="scientific">Hibiscus trionum</name>
    <name type="common">Flower of an hour</name>
    <dbReference type="NCBI Taxonomy" id="183268"/>
    <lineage>
        <taxon>Eukaryota</taxon>
        <taxon>Viridiplantae</taxon>
        <taxon>Streptophyta</taxon>
        <taxon>Embryophyta</taxon>
        <taxon>Tracheophyta</taxon>
        <taxon>Spermatophyta</taxon>
        <taxon>Magnoliopsida</taxon>
        <taxon>eudicotyledons</taxon>
        <taxon>Gunneridae</taxon>
        <taxon>Pentapetalae</taxon>
        <taxon>rosids</taxon>
        <taxon>malvids</taxon>
        <taxon>Malvales</taxon>
        <taxon>Malvaceae</taxon>
        <taxon>Malvoideae</taxon>
        <taxon>Hibiscus</taxon>
    </lineage>
</organism>
<accession>A0A9W7J9W9</accession>
<protein>
    <submittedName>
        <fullName evidence="2">Uncharacterized protein</fullName>
    </submittedName>
</protein>
<dbReference type="Proteomes" id="UP001165190">
    <property type="component" value="Unassembled WGS sequence"/>
</dbReference>
<keyword evidence="1" id="KW-1133">Transmembrane helix</keyword>
<comment type="caution">
    <text evidence="2">The sequence shown here is derived from an EMBL/GenBank/DDBJ whole genome shotgun (WGS) entry which is preliminary data.</text>
</comment>
<keyword evidence="3" id="KW-1185">Reference proteome</keyword>
<dbReference type="PANTHER" id="PTHR36760">
    <property type="entry name" value="ACIDIC LEUCINE-RICH NUCLEAR PHOSPHOPROTEIN 32 FAMILY B PROTEIN"/>
    <property type="match status" value="1"/>
</dbReference>
<proteinExistence type="predicted"/>
<feature type="transmembrane region" description="Helical" evidence="1">
    <location>
        <begin position="42"/>
        <end position="64"/>
    </location>
</feature>
<gene>
    <name evidence="2" type="ORF">HRI_004569000</name>
</gene>
<keyword evidence="1" id="KW-0812">Transmembrane</keyword>
<reference evidence="2" key="1">
    <citation type="submission" date="2023-05" db="EMBL/GenBank/DDBJ databases">
        <title>Genome and transcriptome analyses reveal genes involved in the formation of fine ridges on petal epidermal cells in Hibiscus trionum.</title>
        <authorList>
            <person name="Koshimizu S."/>
            <person name="Masuda S."/>
            <person name="Ishii T."/>
            <person name="Shirasu K."/>
            <person name="Hoshino A."/>
            <person name="Arita M."/>
        </authorList>
    </citation>
    <scope>NUCLEOTIDE SEQUENCE</scope>
    <source>
        <strain evidence="2">Hamamatsu line</strain>
    </source>
</reference>
<keyword evidence="1" id="KW-0472">Membrane</keyword>
<dbReference type="AlphaFoldDB" id="A0A9W7J9W9"/>